<keyword evidence="5" id="KW-1185">Reference proteome</keyword>
<dbReference type="InterPro" id="IPR000873">
    <property type="entry name" value="AMP-dep_synth/lig_dom"/>
</dbReference>
<dbReference type="InterPro" id="IPR051414">
    <property type="entry name" value="Adenylate-forming_Reductase"/>
</dbReference>
<reference evidence="4" key="2">
    <citation type="journal article" date="2022" name="Microb. Genom.">
        <title>A chromosome-scale genome assembly of the tomato pathogen Cladosporium fulvum reveals a compartmentalized genome architecture and the presence of a dispensable chromosome.</title>
        <authorList>
            <person name="Zaccaron A.Z."/>
            <person name="Chen L.H."/>
            <person name="Samaras A."/>
            <person name="Stergiopoulos I."/>
        </authorList>
    </citation>
    <scope>NUCLEOTIDE SEQUENCE</scope>
    <source>
        <strain evidence="4">Race5_Kim</strain>
    </source>
</reference>
<evidence type="ECO:0000256" key="2">
    <source>
        <dbReference type="ARBA" id="ARBA00022553"/>
    </source>
</evidence>
<protein>
    <submittedName>
        <fullName evidence="4">Adenylate-forming reductase Nps11</fullName>
    </submittedName>
</protein>
<dbReference type="PROSITE" id="PS00455">
    <property type="entry name" value="AMP_BINDING"/>
    <property type="match status" value="1"/>
</dbReference>
<evidence type="ECO:0000313" key="4">
    <source>
        <dbReference type="EMBL" id="UJO13459.1"/>
    </source>
</evidence>
<accession>A0A9Q8L9U0</accession>
<dbReference type="KEGG" id="ffu:CLAFUR5_02599"/>
<keyword evidence="2" id="KW-0597">Phosphoprotein</keyword>
<evidence type="ECO:0000259" key="3">
    <source>
        <dbReference type="Pfam" id="PF00501"/>
    </source>
</evidence>
<dbReference type="Pfam" id="PF23562">
    <property type="entry name" value="AMP-binding_C_3"/>
    <property type="match status" value="1"/>
</dbReference>
<dbReference type="EMBL" id="CP090164">
    <property type="protein sequence ID" value="UJO13459.1"/>
    <property type="molecule type" value="Genomic_DNA"/>
</dbReference>
<dbReference type="InterPro" id="IPR020845">
    <property type="entry name" value="AMP-binding_CS"/>
</dbReference>
<dbReference type="Pfam" id="PF00501">
    <property type="entry name" value="AMP-binding"/>
    <property type="match status" value="1"/>
</dbReference>
<dbReference type="PANTHER" id="PTHR43439:SF2">
    <property type="entry name" value="ENZYME, PUTATIVE (JCVI)-RELATED"/>
    <property type="match status" value="1"/>
</dbReference>
<dbReference type="SUPFAM" id="SSF56801">
    <property type="entry name" value="Acetyl-CoA synthetase-like"/>
    <property type="match status" value="1"/>
</dbReference>
<dbReference type="InterPro" id="IPR042099">
    <property type="entry name" value="ANL_N_sf"/>
</dbReference>
<dbReference type="AlphaFoldDB" id="A0A9Q8L9U0"/>
<dbReference type="OrthoDB" id="429813at2759"/>
<evidence type="ECO:0000313" key="5">
    <source>
        <dbReference type="Proteomes" id="UP000756132"/>
    </source>
</evidence>
<dbReference type="OMA" id="IETCHIQ"/>
<dbReference type="Proteomes" id="UP000756132">
    <property type="component" value="Chromosome 2"/>
</dbReference>
<dbReference type="GeneID" id="71982477"/>
<gene>
    <name evidence="4" type="ORF">CLAFUR5_02599</name>
</gene>
<name>A0A9Q8L9U0_PASFU</name>
<sequence>MASNDTAQPIKGGRTLIQTLLARVESDPDRLYGSFPLTHDIEDGFYDFTFGELGRAVDHCAWMIKDCYGTSTHSETLLFMGARDFCYTIVFLCCLEVRLQGYCENCHEATECSVLTGVAQACFPNTGSSISDNCSILDQVGCTKALHTAYTKELLEACQKSRPQLCLLELPTLQQFFEALARPFQYTPRPWEEAKHDPMLVIHSSGTTGAPKPLVLRNGYIKGLDSHWSGGGAQMSMFDKLDGAFYYTPFPAYHLGGFLSMTVMPTMSMYSTPVMAPPGHYAMRDGPLVLRIIEKRNVKMIVASPALLEAISQMPNGTSTSATLDCVGFGGGPLRESLGDELSSQNVRLINIYGSSEACWLPTRTTEMVDWEWLDFHPDLKIDWRDAGHGDGTHELCFADEAPVVNELRGTYWSLQRKDWRSKDIFVQHETKPWLWKLSGRQDDMLILATGSMINPIPMEDIVAADESVSGALMGGENRWPPCMLVECQDPCGDVQAFVQQIWPRIEAANELVREDSRIPYRNVAVVGPGLFVRNPKGGVVRGRTVQKLANTIDGMYT</sequence>
<organism evidence="4 5">
    <name type="scientific">Passalora fulva</name>
    <name type="common">Tomato leaf mold</name>
    <name type="synonym">Cladosporium fulvum</name>
    <dbReference type="NCBI Taxonomy" id="5499"/>
    <lineage>
        <taxon>Eukaryota</taxon>
        <taxon>Fungi</taxon>
        <taxon>Dikarya</taxon>
        <taxon>Ascomycota</taxon>
        <taxon>Pezizomycotina</taxon>
        <taxon>Dothideomycetes</taxon>
        <taxon>Dothideomycetidae</taxon>
        <taxon>Mycosphaerellales</taxon>
        <taxon>Mycosphaerellaceae</taxon>
        <taxon>Fulvia</taxon>
    </lineage>
</organism>
<dbReference type="Gene3D" id="3.40.50.12780">
    <property type="entry name" value="N-terminal domain of ligase-like"/>
    <property type="match status" value="1"/>
</dbReference>
<reference evidence="4" key="1">
    <citation type="submission" date="2021-12" db="EMBL/GenBank/DDBJ databases">
        <authorList>
            <person name="Zaccaron A."/>
            <person name="Stergiopoulos I."/>
        </authorList>
    </citation>
    <scope>NUCLEOTIDE SEQUENCE</scope>
    <source>
        <strain evidence="4">Race5_Kim</strain>
    </source>
</reference>
<proteinExistence type="predicted"/>
<keyword evidence="1" id="KW-0596">Phosphopantetheine</keyword>
<feature type="domain" description="AMP-dependent synthetase/ligase" evidence="3">
    <location>
        <begin position="152"/>
        <end position="362"/>
    </location>
</feature>
<dbReference type="RefSeq" id="XP_047757825.1">
    <property type="nucleotide sequence ID" value="XM_047901747.1"/>
</dbReference>
<evidence type="ECO:0000256" key="1">
    <source>
        <dbReference type="ARBA" id="ARBA00022450"/>
    </source>
</evidence>
<dbReference type="PANTHER" id="PTHR43439">
    <property type="entry name" value="PHENYLACETATE-COENZYME A LIGASE"/>
    <property type="match status" value="1"/>
</dbReference>